<reference evidence="3" key="1">
    <citation type="submission" date="2023-07" db="EMBL/GenBank/DDBJ databases">
        <title>30 novel species of actinomycetes from the DSMZ collection.</title>
        <authorList>
            <person name="Nouioui I."/>
        </authorList>
    </citation>
    <scope>NUCLEOTIDE SEQUENCE [LARGE SCALE GENOMIC DNA]</scope>
    <source>
        <strain evidence="3">DSM 41699</strain>
    </source>
</reference>
<evidence type="ECO:0000313" key="3">
    <source>
        <dbReference type="Proteomes" id="UP001183809"/>
    </source>
</evidence>
<name>A0ABU2TML7_9ACTN</name>
<sequence>MNRRQIGDDLLEAGGVAQGFAADDGRPFGPVRTGQSQREAGLQSGERAAQFMEHVRGEGPKAADGTVELIESVVHRRRR</sequence>
<organism evidence="2 3">
    <name type="scientific">Streptomyces gibsoniae</name>
    <dbReference type="NCBI Taxonomy" id="3075529"/>
    <lineage>
        <taxon>Bacteria</taxon>
        <taxon>Bacillati</taxon>
        <taxon>Actinomycetota</taxon>
        <taxon>Actinomycetes</taxon>
        <taxon>Kitasatosporales</taxon>
        <taxon>Streptomycetaceae</taxon>
        <taxon>Streptomyces</taxon>
    </lineage>
</organism>
<gene>
    <name evidence="2" type="ORF">RM764_04040</name>
</gene>
<dbReference type="EMBL" id="JAVREY010000003">
    <property type="protein sequence ID" value="MDT0462184.1"/>
    <property type="molecule type" value="Genomic_DNA"/>
</dbReference>
<proteinExistence type="predicted"/>
<keyword evidence="3" id="KW-1185">Reference proteome</keyword>
<dbReference type="RefSeq" id="WP_311691910.1">
    <property type="nucleotide sequence ID" value="NZ_JAVREY010000003.1"/>
</dbReference>
<evidence type="ECO:0000313" key="2">
    <source>
        <dbReference type="EMBL" id="MDT0462184.1"/>
    </source>
</evidence>
<accession>A0ABU2TML7</accession>
<protein>
    <submittedName>
        <fullName evidence="2">Uncharacterized protein</fullName>
    </submittedName>
</protein>
<evidence type="ECO:0000256" key="1">
    <source>
        <dbReference type="SAM" id="MobiDB-lite"/>
    </source>
</evidence>
<dbReference type="Proteomes" id="UP001183809">
    <property type="component" value="Unassembled WGS sequence"/>
</dbReference>
<comment type="caution">
    <text evidence="2">The sequence shown here is derived from an EMBL/GenBank/DDBJ whole genome shotgun (WGS) entry which is preliminary data.</text>
</comment>
<feature type="region of interest" description="Disordered" evidence="1">
    <location>
        <begin position="17"/>
        <end position="44"/>
    </location>
</feature>